<dbReference type="EMBL" id="KY322437">
    <property type="protein sequence ID" value="AUF82418.1"/>
    <property type="molecule type" value="Genomic_DNA"/>
</dbReference>
<dbReference type="Proteomes" id="UP000244773">
    <property type="component" value="Segment"/>
</dbReference>
<accession>A0A2P0VND9</accession>
<organism evidence="1">
    <name type="scientific">Tetraselmis virus 1</name>
    <dbReference type="NCBI Taxonomy" id="2060617"/>
    <lineage>
        <taxon>Viruses</taxon>
        <taxon>Varidnaviria</taxon>
        <taxon>Bamfordvirae</taxon>
        <taxon>Nucleocytoviricota</taxon>
        <taxon>Megaviricetes</taxon>
        <taxon>Imitervirales</taxon>
        <taxon>Allomimiviridae</taxon>
        <taxon>Oceanusvirus</taxon>
        <taxon>Oceanusvirus kaneohense</taxon>
    </lineage>
</organism>
<name>A0A2P0VND9_9VIRU</name>
<keyword evidence="2" id="KW-1185">Reference proteome</keyword>
<evidence type="ECO:0000313" key="2">
    <source>
        <dbReference type="Proteomes" id="UP000244773"/>
    </source>
</evidence>
<sequence length="335" mass="39199">MSLSSDKYHQDLFEKIYLPAKKEVFNYFTEKPNTLVFIYFGEINSFIKIQPSYNLTKIKEAIKKEYKNLEIDFKLKLKDNYYEVYLKEVTKQYRIFPPLFVVIPIIASEFKKLNFDDKGELYYILMKQHKMLSDPTDEIWNDEERLNNKIEIMNDLTEKIEIPDNYKMQPSKPLGNKTLFDAAIREGWVFVGHQAVKRITEVAYEKMPMMMEYPNEFVVANVRSAISLLNKRGFITKINREPLARVGSKLSATVHTPKGDKLAIIHQDKACSAFNLYKDSIKIGNPDLVLSYLYSRYFLSDKSPDVAVLINMMIDRLERARMNKGLVRRGGFDCI</sequence>
<gene>
    <name evidence="1" type="ORF">TetV_326</name>
</gene>
<evidence type="ECO:0000313" key="1">
    <source>
        <dbReference type="EMBL" id="AUF82418.1"/>
    </source>
</evidence>
<reference evidence="1" key="1">
    <citation type="journal article" date="2018" name="Virology">
        <title>A giant virus infecting green algae encodes key fermentation genes.</title>
        <authorList>
            <person name="Schvarcz C.R."/>
            <person name="Steward G.F."/>
        </authorList>
    </citation>
    <scope>NUCLEOTIDE SEQUENCE [LARGE SCALE GENOMIC DNA]</scope>
</reference>
<proteinExistence type="predicted"/>
<protein>
    <submittedName>
        <fullName evidence="1">Uncharacterized protein</fullName>
    </submittedName>
</protein>